<feature type="transmembrane region" description="Helical" evidence="3">
    <location>
        <begin position="120"/>
        <end position="142"/>
    </location>
</feature>
<evidence type="ECO:0000256" key="2">
    <source>
        <dbReference type="ARBA" id="ARBA00009610"/>
    </source>
</evidence>
<dbReference type="InterPro" id="IPR019328">
    <property type="entry name" value="PIGH-H_dom"/>
</dbReference>
<comment type="caution">
    <text evidence="5">The sequence shown here is derived from an EMBL/GenBank/DDBJ whole genome shotgun (WGS) entry which is preliminary data.</text>
</comment>
<keyword evidence="3" id="KW-0812">Transmembrane</keyword>
<reference evidence="5 6" key="1">
    <citation type="submission" date="2023-11" db="EMBL/GenBank/DDBJ databases">
        <title>Halocaridina rubra genome assembly.</title>
        <authorList>
            <person name="Smith C."/>
        </authorList>
    </citation>
    <scope>NUCLEOTIDE SEQUENCE [LARGE SCALE GENOMIC DNA]</scope>
    <source>
        <strain evidence="5">EP-1</strain>
        <tissue evidence="5">Whole</tissue>
    </source>
</reference>
<feature type="transmembrane region" description="Helical" evidence="3">
    <location>
        <begin position="65"/>
        <end position="83"/>
    </location>
</feature>
<sequence>MKTIYKDIHGDLIYLEEHLKPSDCNDRAAEISVSIGRIQLLPWLGYTVIIALLSFLAQLHTLHPVWLVTAVTVQLVTLMYRIHRKIIRETLLIVSGLGVQTTITYYTGRKHTRFIKWNKVFDIIIAETITMQQVLFYLALLVRANKTEANLKLLPLFLGTWPRLACLKHIYTAGQAVLSPNNSKLKMT</sequence>
<proteinExistence type="inferred from homology"/>
<dbReference type="Pfam" id="PF10181">
    <property type="entry name" value="PIG-H"/>
    <property type="match status" value="1"/>
</dbReference>
<keyword evidence="3" id="KW-1133">Transmembrane helix</keyword>
<dbReference type="GO" id="GO:0000506">
    <property type="term" value="C:glycosylphosphatidylinositol-N-acetylglucosaminyltransferase (GPI-GnT) complex"/>
    <property type="evidence" value="ECO:0007669"/>
    <property type="project" value="InterPro"/>
</dbReference>
<dbReference type="PANTHER" id="PTHR15231">
    <property type="entry name" value="PHOSPHATIDYLINOSITOL N-ACETYLGLUCOSAMINYLTRANSFERASE SUBUNIT H"/>
    <property type="match status" value="1"/>
</dbReference>
<feature type="transmembrane region" description="Helical" evidence="3">
    <location>
        <begin position="90"/>
        <end position="108"/>
    </location>
</feature>
<accession>A0AAN8WSN5</accession>
<gene>
    <name evidence="5" type="ORF">SK128_024161</name>
</gene>
<comment type="pathway">
    <text evidence="1">Glycolipid biosynthesis; glycosylphosphatidylinositol-anchor biosynthesis.</text>
</comment>
<evidence type="ECO:0000256" key="3">
    <source>
        <dbReference type="SAM" id="Phobius"/>
    </source>
</evidence>
<evidence type="ECO:0000313" key="6">
    <source>
        <dbReference type="Proteomes" id="UP001381693"/>
    </source>
</evidence>
<dbReference type="AlphaFoldDB" id="A0AAN8WSN5"/>
<evidence type="ECO:0000259" key="4">
    <source>
        <dbReference type="Pfam" id="PF10181"/>
    </source>
</evidence>
<organism evidence="5 6">
    <name type="scientific">Halocaridina rubra</name>
    <name type="common">Hawaiian red shrimp</name>
    <dbReference type="NCBI Taxonomy" id="373956"/>
    <lineage>
        <taxon>Eukaryota</taxon>
        <taxon>Metazoa</taxon>
        <taxon>Ecdysozoa</taxon>
        <taxon>Arthropoda</taxon>
        <taxon>Crustacea</taxon>
        <taxon>Multicrustacea</taxon>
        <taxon>Malacostraca</taxon>
        <taxon>Eumalacostraca</taxon>
        <taxon>Eucarida</taxon>
        <taxon>Decapoda</taxon>
        <taxon>Pleocyemata</taxon>
        <taxon>Caridea</taxon>
        <taxon>Atyoidea</taxon>
        <taxon>Atyidae</taxon>
        <taxon>Halocaridina</taxon>
    </lineage>
</organism>
<keyword evidence="6" id="KW-1185">Reference proteome</keyword>
<keyword evidence="3" id="KW-0472">Membrane</keyword>
<feature type="transmembrane region" description="Helical" evidence="3">
    <location>
        <begin position="40"/>
        <end position="59"/>
    </location>
</feature>
<dbReference type="PANTHER" id="PTHR15231:SF1">
    <property type="entry name" value="PHOSPHATIDYLINOSITOL N-ACETYLGLUCOSAMINYLTRANSFERASE SUBUNIT H"/>
    <property type="match status" value="1"/>
</dbReference>
<comment type="similarity">
    <text evidence="2">Belongs to the PIGH family.</text>
</comment>
<protein>
    <recommendedName>
        <fullName evidence="4">Phosphatidylinositol N-acetylglucosaminyltransferase subunit H conserved domain-containing protein</fullName>
    </recommendedName>
</protein>
<feature type="domain" description="Phosphatidylinositol N-acetylglucosaminyltransferase subunit H conserved" evidence="4">
    <location>
        <begin position="90"/>
        <end position="153"/>
    </location>
</feature>
<dbReference type="GO" id="GO:0006506">
    <property type="term" value="P:GPI anchor biosynthetic process"/>
    <property type="evidence" value="ECO:0007669"/>
    <property type="project" value="InterPro"/>
</dbReference>
<evidence type="ECO:0000313" key="5">
    <source>
        <dbReference type="EMBL" id="KAK7070277.1"/>
    </source>
</evidence>
<evidence type="ECO:0000256" key="1">
    <source>
        <dbReference type="ARBA" id="ARBA00004687"/>
    </source>
</evidence>
<dbReference type="InterPro" id="IPR044215">
    <property type="entry name" value="PIG-H"/>
</dbReference>
<name>A0AAN8WSN5_HALRR</name>
<dbReference type="EMBL" id="JAXCGZ010015442">
    <property type="protein sequence ID" value="KAK7070277.1"/>
    <property type="molecule type" value="Genomic_DNA"/>
</dbReference>
<dbReference type="Proteomes" id="UP001381693">
    <property type="component" value="Unassembled WGS sequence"/>
</dbReference>